<keyword evidence="4" id="KW-0479">Metal-binding</keyword>
<dbReference type="InterPro" id="IPR006638">
    <property type="entry name" value="Elp3/MiaA/NifB-like_rSAM"/>
</dbReference>
<dbReference type="Pfam" id="PF04055">
    <property type="entry name" value="Radical_SAM"/>
    <property type="match status" value="1"/>
</dbReference>
<keyword evidence="5" id="KW-0408">Iron</keyword>
<dbReference type="OrthoDB" id="9815044at2"/>
<dbReference type="EMBL" id="MRAE01000006">
    <property type="protein sequence ID" value="OOO69250.1"/>
    <property type="molecule type" value="Genomic_DNA"/>
</dbReference>
<dbReference type="InterPro" id="IPR007197">
    <property type="entry name" value="rSAM"/>
</dbReference>
<dbReference type="PROSITE" id="PS51918">
    <property type="entry name" value="RADICAL_SAM"/>
    <property type="match status" value="1"/>
</dbReference>
<comment type="caution">
    <text evidence="9">The sequence shown here is derived from an EMBL/GenBank/DDBJ whole genome shotgun (WGS) entry which is preliminary data.</text>
</comment>
<evidence type="ECO:0000313" key="9">
    <source>
        <dbReference type="EMBL" id="OOO69250.1"/>
    </source>
</evidence>
<dbReference type="Proteomes" id="UP000190256">
    <property type="component" value="Unassembled WGS sequence"/>
</dbReference>
<dbReference type="SUPFAM" id="SSF102114">
    <property type="entry name" value="Radical SAM enzymes"/>
    <property type="match status" value="1"/>
</dbReference>
<protein>
    <submittedName>
        <fullName evidence="9">Radical SAM protein</fullName>
    </submittedName>
</protein>
<dbReference type="GO" id="GO:0002926">
    <property type="term" value="P:tRNA wobble base 5-methoxycarbonylmethyl-2-thiouridinylation"/>
    <property type="evidence" value="ECO:0007669"/>
    <property type="project" value="TreeGrafter"/>
</dbReference>
<proteinExistence type="predicted"/>
<dbReference type="EMBL" id="MRAD01000002">
    <property type="protein sequence ID" value="OOO63410.1"/>
    <property type="molecule type" value="Genomic_DNA"/>
</dbReference>
<dbReference type="GO" id="GO:0046872">
    <property type="term" value="F:metal ion binding"/>
    <property type="evidence" value="ECO:0007669"/>
    <property type="project" value="UniProtKB-KW"/>
</dbReference>
<dbReference type="SMART" id="SM00729">
    <property type="entry name" value="Elp3"/>
    <property type="match status" value="1"/>
</dbReference>
<sequence length="363" mass="42033">MSRNHYIIPIFVAQEGCPHNCVFCNQHKITGEKNEIIDENYVRDTIEAYINTIDRENSILEVSFFGGTFTGIPIERQNSLLKVAKEYKDKGIIDYIHMSTRPDYINKDILDNLKKYSADIIELGVQSLDDEVLLKSGRGHSVEEVYKASKLIKEYGFTLGHQIMLGLPGDTFKKNIETVEKSLEMKPDIARIYPALVIKDTPMEYMLKKQIYEPYTLDEAIDVTKILYSMYDKEGVKVIRIGLQPTEEINENKDVISGPFHPAFRELVEGKIINEAIFSYIENNLEEKLEIYINDKDISKLYCNKKQFFNEFINEKKIKKIKVTQDKKLARGNIVIKKGINEERISIKEYMKNLSEEGKKSFV</sequence>
<dbReference type="InterPro" id="IPR032432">
    <property type="entry name" value="Radical_SAM_C"/>
</dbReference>
<evidence type="ECO:0000259" key="7">
    <source>
        <dbReference type="PROSITE" id="PS51918"/>
    </source>
</evidence>
<keyword evidence="2" id="KW-0004">4Fe-4S</keyword>
<reference evidence="8 10" key="2">
    <citation type="submission" date="2016-12" db="EMBL/GenBank/DDBJ databases">
        <title>Clostridium tepidum sp. nov., a close relative of Clostridium sporogenes and Clostridium botulinum Group I.</title>
        <authorList>
            <person name="Dobritsa A.P."/>
            <person name="Kutumbaka K."/>
            <person name="Werner K."/>
            <person name="Samadpour M."/>
        </authorList>
    </citation>
    <scope>NUCLEOTIDE SEQUENCE [LARGE SCALE GENOMIC DNA]</scope>
    <source>
        <strain evidence="8 10">PE</strain>
    </source>
</reference>
<evidence type="ECO:0000256" key="1">
    <source>
        <dbReference type="ARBA" id="ARBA00001966"/>
    </source>
</evidence>
<dbReference type="FunFam" id="3.80.30.20:FF:000016">
    <property type="entry name" value="Oxygen-independent coproporphyrinogen III oxidase"/>
    <property type="match status" value="1"/>
</dbReference>
<dbReference type="AlphaFoldDB" id="A0A1S9IFY2"/>
<keyword evidence="6" id="KW-0411">Iron-sulfur</keyword>
<dbReference type="InterPro" id="IPR058240">
    <property type="entry name" value="rSAM_sf"/>
</dbReference>
<keyword evidence="10" id="KW-1185">Reference proteome</keyword>
<evidence type="ECO:0000256" key="5">
    <source>
        <dbReference type="ARBA" id="ARBA00023004"/>
    </source>
</evidence>
<dbReference type="SFLD" id="SFLDG01086">
    <property type="entry name" value="elongater_protein-like"/>
    <property type="match status" value="1"/>
</dbReference>
<evidence type="ECO:0000313" key="11">
    <source>
        <dbReference type="Proteomes" id="UP000190256"/>
    </source>
</evidence>
<dbReference type="Gene3D" id="3.80.30.20">
    <property type="entry name" value="tm_1862 like domain"/>
    <property type="match status" value="1"/>
</dbReference>
<dbReference type="SFLD" id="SFLDS00029">
    <property type="entry name" value="Radical_SAM"/>
    <property type="match status" value="1"/>
</dbReference>
<gene>
    <name evidence="8" type="ORF">BS637_03225</name>
    <name evidence="9" type="ORF">BS638_04270</name>
</gene>
<dbReference type="GO" id="GO:0051539">
    <property type="term" value="F:4 iron, 4 sulfur cluster binding"/>
    <property type="evidence" value="ECO:0007669"/>
    <property type="project" value="UniProtKB-KW"/>
</dbReference>
<evidence type="ECO:0000313" key="8">
    <source>
        <dbReference type="EMBL" id="OOO63410.1"/>
    </source>
</evidence>
<dbReference type="PANTHER" id="PTHR11135">
    <property type="entry name" value="HISTONE ACETYLTRANSFERASE-RELATED"/>
    <property type="match status" value="1"/>
</dbReference>
<reference evidence="9 11" key="1">
    <citation type="submission" date="2016-12" db="EMBL/GenBank/DDBJ databases">
        <title>Clostridium tepidum sp. nov., a close relative of Clostridium sporogenes and Clostridium botulinum Group I.</title>
        <authorList>
            <person name="Dobritsa A.P."/>
            <person name="Kutumbaka K.K."/>
            <person name="Werner K."/>
            <person name="Wiedmann M."/>
            <person name="Asmus A."/>
            <person name="Samadpour M."/>
        </authorList>
    </citation>
    <scope>NUCLEOTIDE SEQUENCE [LARGE SCALE GENOMIC DNA]</scope>
    <source>
        <strain evidence="9 11">IEH 97212</strain>
    </source>
</reference>
<dbReference type="GO" id="GO:0005737">
    <property type="term" value="C:cytoplasm"/>
    <property type="evidence" value="ECO:0007669"/>
    <property type="project" value="TreeGrafter"/>
</dbReference>
<evidence type="ECO:0000256" key="6">
    <source>
        <dbReference type="ARBA" id="ARBA00023014"/>
    </source>
</evidence>
<keyword evidence="3" id="KW-0949">S-adenosyl-L-methionine</keyword>
<evidence type="ECO:0000256" key="2">
    <source>
        <dbReference type="ARBA" id="ARBA00022485"/>
    </source>
</evidence>
<evidence type="ECO:0000256" key="3">
    <source>
        <dbReference type="ARBA" id="ARBA00022691"/>
    </source>
</evidence>
<dbReference type="RefSeq" id="WP_078023182.1">
    <property type="nucleotide sequence ID" value="NZ_JADPGM010000001.1"/>
</dbReference>
<dbReference type="Proteomes" id="UP000190206">
    <property type="component" value="Unassembled WGS sequence"/>
</dbReference>
<dbReference type="Pfam" id="PF16199">
    <property type="entry name" value="Radical_SAM_C"/>
    <property type="match status" value="1"/>
</dbReference>
<accession>A0A1S9IFY2</accession>
<feature type="domain" description="Radical SAM core" evidence="7">
    <location>
        <begin position="1"/>
        <end position="232"/>
    </location>
</feature>
<dbReference type="STRING" id="1962263.BS637_03225"/>
<name>A0A1S9IFY2_9CLOT</name>
<comment type="cofactor">
    <cofactor evidence="1">
        <name>[4Fe-4S] cluster</name>
        <dbReference type="ChEBI" id="CHEBI:49883"/>
    </cofactor>
</comment>
<evidence type="ECO:0000256" key="4">
    <source>
        <dbReference type="ARBA" id="ARBA00022723"/>
    </source>
</evidence>
<dbReference type="InterPro" id="IPR039661">
    <property type="entry name" value="ELP3"/>
</dbReference>
<dbReference type="SFLD" id="SFLDG01082">
    <property type="entry name" value="B12-binding_domain_containing"/>
    <property type="match status" value="1"/>
</dbReference>
<evidence type="ECO:0000313" key="10">
    <source>
        <dbReference type="Proteomes" id="UP000190206"/>
    </source>
</evidence>
<organism evidence="9 11">
    <name type="scientific">Clostridium tepidum</name>
    <dbReference type="NCBI Taxonomy" id="1962263"/>
    <lineage>
        <taxon>Bacteria</taxon>
        <taxon>Bacillati</taxon>
        <taxon>Bacillota</taxon>
        <taxon>Clostridia</taxon>
        <taxon>Eubacteriales</taxon>
        <taxon>Clostridiaceae</taxon>
        <taxon>Clostridium</taxon>
    </lineage>
</organism>
<dbReference type="InterPro" id="IPR023404">
    <property type="entry name" value="rSAM_horseshoe"/>
</dbReference>
<dbReference type="GO" id="GO:0003824">
    <property type="term" value="F:catalytic activity"/>
    <property type="evidence" value="ECO:0007669"/>
    <property type="project" value="InterPro"/>
</dbReference>
<dbReference type="PANTHER" id="PTHR11135:SF0">
    <property type="entry name" value="ELONGATOR COMPLEX PROTEIN 3"/>
    <property type="match status" value="1"/>
</dbReference>
<dbReference type="CDD" id="cd01335">
    <property type="entry name" value="Radical_SAM"/>
    <property type="match status" value="1"/>
</dbReference>